<organism evidence="1">
    <name type="scientific">marine sediment metagenome</name>
    <dbReference type="NCBI Taxonomy" id="412755"/>
    <lineage>
        <taxon>unclassified sequences</taxon>
        <taxon>metagenomes</taxon>
        <taxon>ecological metagenomes</taxon>
    </lineage>
</organism>
<reference evidence="1" key="1">
    <citation type="journal article" date="2015" name="Nature">
        <title>Complex archaea that bridge the gap between prokaryotes and eukaryotes.</title>
        <authorList>
            <person name="Spang A."/>
            <person name="Saw J.H."/>
            <person name="Jorgensen S.L."/>
            <person name="Zaremba-Niedzwiedzka K."/>
            <person name="Martijn J."/>
            <person name="Lind A.E."/>
            <person name="van Eijk R."/>
            <person name="Schleper C."/>
            <person name="Guy L."/>
            <person name="Ettema T.J."/>
        </authorList>
    </citation>
    <scope>NUCLEOTIDE SEQUENCE</scope>
</reference>
<accession>A0A0F9U9C4</accession>
<dbReference type="EMBL" id="LAZR01000785">
    <property type="protein sequence ID" value="KKN57846.1"/>
    <property type="molecule type" value="Genomic_DNA"/>
</dbReference>
<proteinExistence type="predicted"/>
<protein>
    <submittedName>
        <fullName evidence="1">Uncharacterized protein</fullName>
    </submittedName>
</protein>
<dbReference type="AlphaFoldDB" id="A0A0F9U9C4"/>
<evidence type="ECO:0000313" key="1">
    <source>
        <dbReference type="EMBL" id="KKN57846.1"/>
    </source>
</evidence>
<comment type="caution">
    <text evidence="1">The sequence shown here is derived from an EMBL/GenBank/DDBJ whole genome shotgun (WGS) entry which is preliminary data.</text>
</comment>
<gene>
    <name evidence="1" type="ORF">LCGC14_0557790</name>
</gene>
<sequence>MKLLDDIFEKRAGLAGIAAGAAAAKSPVLGAGLAGGLTGAIGASIGKAFTPASEEDVKAEAVGELFDPAHEAELVKIRTQAMLSEFLSMDPVISTYEPNEVATAYNQIVQLTPRAAQQPAIMRGLLRKMLQQQDALEPFEAGQLAEVEERLKKIEEPAQRFMTPMPVEK</sequence>
<name>A0A0F9U9C4_9ZZZZ</name>